<dbReference type="Proteomes" id="UP000245202">
    <property type="component" value="Unassembled WGS sequence"/>
</dbReference>
<dbReference type="SUPFAM" id="SSF161098">
    <property type="entry name" value="MetI-like"/>
    <property type="match status" value="1"/>
</dbReference>
<reference evidence="9 10" key="1">
    <citation type="submission" date="2017-08" db="EMBL/GenBank/DDBJ databases">
        <title>Substantial Increase in Enzyme Production by Combined Drug-Resistance Mutations in Paenibacillus agaridevorans.</title>
        <authorList>
            <person name="Tanaka Y."/>
            <person name="Funane K."/>
            <person name="Hosaka T."/>
            <person name="Shiwa Y."/>
            <person name="Fujita N."/>
            <person name="Miyazaki T."/>
            <person name="Yoshikawa H."/>
            <person name="Murakami K."/>
            <person name="Kasahara K."/>
            <person name="Inaoka T."/>
            <person name="Hiraga Y."/>
            <person name="Ochi K."/>
        </authorList>
    </citation>
    <scope>NUCLEOTIDE SEQUENCE [LARGE SCALE GENOMIC DNA]</scope>
    <source>
        <strain evidence="9 10">T-3040</strain>
    </source>
</reference>
<dbReference type="RefSeq" id="WP_087569611.1">
    <property type="nucleotide sequence ID" value="NZ_BDQX01000089.1"/>
</dbReference>
<name>A0A2R5ENV5_9BACL</name>
<evidence type="ECO:0000256" key="2">
    <source>
        <dbReference type="ARBA" id="ARBA00022448"/>
    </source>
</evidence>
<evidence type="ECO:0000313" key="10">
    <source>
        <dbReference type="Proteomes" id="UP000245202"/>
    </source>
</evidence>
<feature type="transmembrane region" description="Helical" evidence="7">
    <location>
        <begin position="112"/>
        <end position="132"/>
    </location>
</feature>
<dbReference type="Pfam" id="PF00528">
    <property type="entry name" value="BPD_transp_1"/>
    <property type="match status" value="1"/>
</dbReference>
<comment type="subcellular location">
    <subcellularLocation>
        <location evidence="1 7">Cell membrane</location>
        <topology evidence="1 7">Multi-pass membrane protein</topology>
    </subcellularLocation>
</comment>
<proteinExistence type="inferred from homology"/>
<dbReference type="PANTHER" id="PTHR43744:SF9">
    <property type="entry name" value="POLYGALACTURONAN_RHAMNOGALACTURONAN TRANSPORT SYSTEM PERMEASE PROTEIN YTCP"/>
    <property type="match status" value="1"/>
</dbReference>
<evidence type="ECO:0000256" key="6">
    <source>
        <dbReference type="ARBA" id="ARBA00023136"/>
    </source>
</evidence>
<evidence type="ECO:0000256" key="3">
    <source>
        <dbReference type="ARBA" id="ARBA00022475"/>
    </source>
</evidence>
<gene>
    <name evidence="9" type="ORF">PAT3040_01887</name>
</gene>
<dbReference type="PROSITE" id="PS50928">
    <property type="entry name" value="ABC_TM1"/>
    <property type="match status" value="1"/>
</dbReference>
<feature type="transmembrane region" description="Helical" evidence="7">
    <location>
        <begin position="262"/>
        <end position="281"/>
    </location>
</feature>
<feature type="transmembrane region" description="Helical" evidence="7">
    <location>
        <begin position="144"/>
        <end position="162"/>
    </location>
</feature>
<dbReference type="GO" id="GO:0005886">
    <property type="term" value="C:plasma membrane"/>
    <property type="evidence" value="ECO:0007669"/>
    <property type="project" value="UniProtKB-SubCell"/>
</dbReference>
<comment type="similarity">
    <text evidence="7">Belongs to the binding-protein-dependent transport system permease family.</text>
</comment>
<dbReference type="GO" id="GO:0055085">
    <property type="term" value="P:transmembrane transport"/>
    <property type="evidence" value="ECO:0007669"/>
    <property type="project" value="InterPro"/>
</dbReference>
<feature type="transmembrane region" description="Helical" evidence="7">
    <location>
        <begin position="12"/>
        <end position="32"/>
    </location>
</feature>
<dbReference type="InterPro" id="IPR035906">
    <property type="entry name" value="MetI-like_sf"/>
</dbReference>
<evidence type="ECO:0000256" key="1">
    <source>
        <dbReference type="ARBA" id="ARBA00004651"/>
    </source>
</evidence>
<comment type="caution">
    <text evidence="9">The sequence shown here is derived from an EMBL/GenBank/DDBJ whole genome shotgun (WGS) entry which is preliminary data.</text>
</comment>
<dbReference type="InterPro" id="IPR000515">
    <property type="entry name" value="MetI-like"/>
</dbReference>
<feature type="transmembrane region" description="Helical" evidence="7">
    <location>
        <begin position="79"/>
        <end position="100"/>
    </location>
</feature>
<keyword evidence="3" id="KW-1003">Cell membrane</keyword>
<keyword evidence="5 7" id="KW-1133">Transmembrane helix</keyword>
<keyword evidence="6 7" id="KW-0472">Membrane</keyword>
<dbReference type="EMBL" id="BDQX01000089">
    <property type="protein sequence ID" value="GBG07339.1"/>
    <property type="molecule type" value="Genomic_DNA"/>
</dbReference>
<evidence type="ECO:0000313" key="9">
    <source>
        <dbReference type="EMBL" id="GBG07339.1"/>
    </source>
</evidence>
<keyword evidence="2 7" id="KW-0813">Transport</keyword>
<evidence type="ECO:0000259" key="8">
    <source>
        <dbReference type="PROSITE" id="PS50928"/>
    </source>
</evidence>
<feature type="domain" description="ABC transmembrane type-1" evidence="8">
    <location>
        <begin position="75"/>
        <end position="281"/>
    </location>
</feature>
<keyword evidence="4 7" id="KW-0812">Transmembrane</keyword>
<protein>
    <recommendedName>
        <fullName evidence="8">ABC transmembrane type-1 domain-containing protein</fullName>
    </recommendedName>
</protein>
<sequence>MRSRTKVGDSIFNVFNNTLLLLLGIATLYPFLNLLAVSLNQSLDTMRGGIYLWPRDFTLDNYRLIFSNDRLFDSAALSVLRTLIGTGLSVICTIMVAYALSRREYMLRKSLNAIIVVSMYVNGGIIPIYLMIKNLGLTNTFAVYIIPGLIGAFNVMIMRSYFDQLPDGLVESAKLDGANEWQTLFRVVMPISLPVIATITLFISVGHWNSWTDNFLYNSKESLTLLQYQLMQILMQTTEQVSGGIGSGTDDAILNFTTPQSIRATMSMVVTLPILFVYPFLQKYFIKGMTLGAMKE</sequence>
<accession>A0A2R5ENV5</accession>
<dbReference type="PANTHER" id="PTHR43744">
    <property type="entry name" value="ABC TRANSPORTER PERMEASE PROTEIN MG189-RELATED-RELATED"/>
    <property type="match status" value="1"/>
</dbReference>
<evidence type="ECO:0000256" key="7">
    <source>
        <dbReference type="RuleBase" id="RU363032"/>
    </source>
</evidence>
<dbReference type="AlphaFoldDB" id="A0A2R5ENV5"/>
<dbReference type="Gene3D" id="1.10.3720.10">
    <property type="entry name" value="MetI-like"/>
    <property type="match status" value="1"/>
</dbReference>
<evidence type="ECO:0000256" key="4">
    <source>
        <dbReference type="ARBA" id="ARBA00022692"/>
    </source>
</evidence>
<evidence type="ECO:0000256" key="5">
    <source>
        <dbReference type="ARBA" id="ARBA00022989"/>
    </source>
</evidence>
<keyword evidence="10" id="KW-1185">Reference proteome</keyword>
<dbReference type="CDD" id="cd06261">
    <property type="entry name" value="TM_PBP2"/>
    <property type="match status" value="1"/>
</dbReference>
<organism evidence="9 10">
    <name type="scientific">Paenibacillus agaridevorans</name>
    <dbReference type="NCBI Taxonomy" id="171404"/>
    <lineage>
        <taxon>Bacteria</taxon>
        <taxon>Bacillati</taxon>
        <taxon>Bacillota</taxon>
        <taxon>Bacilli</taxon>
        <taxon>Bacillales</taxon>
        <taxon>Paenibacillaceae</taxon>
        <taxon>Paenibacillus</taxon>
    </lineage>
</organism>
<feature type="transmembrane region" description="Helical" evidence="7">
    <location>
        <begin position="183"/>
        <end position="208"/>
    </location>
</feature>